<feature type="transmembrane region" description="Helical" evidence="1">
    <location>
        <begin position="93"/>
        <end position="111"/>
    </location>
</feature>
<protein>
    <submittedName>
        <fullName evidence="2">Uncharacterized protein</fullName>
    </submittedName>
</protein>
<keyword evidence="1" id="KW-0812">Transmembrane</keyword>
<dbReference type="Proteomes" id="UP001595962">
    <property type="component" value="Unassembled WGS sequence"/>
</dbReference>
<dbReference type="EMBL" id="JBHSGB010000009">
    <property type="protein sequence ID" value="MFC4655135.1"/>
    <property type="molecule type" value="Genomic_DNA"/>
</dbReference>
<name>A0ABV9JLQ5_9GAMM</name>
<evidence type="ECO:0000313" key="2">
    <source>
        <dbReference type="EMBL" id="MFC4655135.1"/>
    </source>
</evidence>
<sequence length="121" mass="13814">MLPDKLYEALPYLYLSSGAATTLFSHSLFTLLPACLLFVTGAWTWVIRTDKRRSKHGLRLQLKSGWPFWYYEFYPFLLMLAGLALLGQGPGPYWTLPAVIALVLGLLFWCSRLSCRTKSSY</sequence>
<evidence type="ECO:0000313" key="3">
    <source>
        <dbReference type="Proteomes" id="UP001595962"/>
    </source>
</evidence>
<reference evidence="3" key="1">
    <citation type="journal article" date="2019" name="Int. J. Syst. Evol. Microbiol.">
        <title>The Global Catalogue of Microorganisms (GCM) 10K type strain sequencing project: providing services to taxonomists for standard genome sequencing and annotation.</title>
        <authorList>
            <consortium name="The Broad Institute Genomics Platform"/>
            <consortium name="The Broad Institute Genome Sequencing Center for Infectious Disease"/>
            <person name="Wu L."/>
            <person name="Ma J."/>
        </authorList>
    </citation>
    <scope>NUCLEOTIDE SEQUENCE [LARGE SCALE GENOMIC DNA]</scope>
    <source>
        <strain evidence="3">DT28</strain>
    </source>
</reference>
<feature type="transmembrane region" description="Helical" evidence="1">
    <location>
        <begin position="68"/>
        <end position="87"/>
    </location>
</feature>
<keyword evidence="1" id="KW-1133">Transmembrane helix</keyword>
<proteinExistence type="predicted"/>
<dbReference type="RefSeq" id="WP_377333494.1">
    <property type="nucleotide sequence ID" value="NZ_JBHSGB010000009.1"/>
</dbReference>
<gene>
    <name evidence="2" type="ORF">ACFO3I_08935</name>
</gene>
<organism evidence="2 3">
    <name type="scientific">Rheinheimera marina</name>
    <dbReference type="NCBI Taxonomy" id="1774958"/>
    <lineage>
        <taxon>Bacteria</taxon>
        <taxon>Pseudomonadati</taxon>
        <taxon>Pseudomonadota</taxon>
        <taxon>Gammaproteobacteria</taxon>
        <taxon>Chromatiales</taxon>
        <taxon>Chromatiaceae</taxon>
        <taxon>Rheinheimera</taxon>
    </lineage>
</organism>
<accession>A0ABV9JLQ5</accession>
<comment type="caution">
    <text evidence="2">The sequence shown here is derived from an EMBL/GenBank/DDBJ whole genome shotgun (WGS) entry which is preliminary data.</text>
</comment>
<keyword evidence="3" id="KW-1185">Reference proteome</keyword>
<feature type="transmembrane region" description="Helical" evidence="1">
    <location>
        <begin position="23"/>
        <end position="47"/>
    </location>
</feature>
<keyword evidence="1" id="KW-0472">Membrane</keyword>
<evidence type="ECO:0000256" key="1">
    <source>
        <dbReference type="SAM" id="Phobius"/>
    </source>
</evidence>